<feature type="domain" description="PIN" evidence="1">
    <location>
        <begin position="11"/>
        <end position="119"/>
    </location>
</feature>
<dbReference type="EMBL" id="CAEZYY010000008">
    <property type="protein sequence ID" value="CAB4748672.1"/>
    <property type="molecule type" value="Genomic_DNA"/>
</dbReference>
<sequence>MATKRTPLGLVYDTGALIAAESNDRRMWALHARALQRGVLPVVPAACLVEAWRGAKQPGLIRLLDGCSVESLDADRAKRAGVLQRTAPGATADATVVEVAVRRGAAVITSDRGDIERLAAAARRRLQIIDV</sequence>
<dbReference type="SUPFAM" id="SSF88723">
    <property type="entry name" value="PIN domain-like"/>
    <property type="match status" value="1"/>
</dbReference>
<evidence type="ECO:0000313" key="3">
    <source>
        <dbReference type="EMBL" id="CAB4748672.1"/>
    </source>
</evidence>
<evidence type="ECO:0000313" key="4">
    <source>
        <dbReference type="EMBL" id="CAB5068909.1"/>
    </source>
</evidence>
<dbReference type="Pfam" id="PF01850">
    <property type="entry name" value="PIN"/>
    <property type="match status" value="1"/>
</dbReference>
<dbReference type="InterPro" id="IPR002716">
    <property type="entry name" value="PIN_dom"/>
</dbReference>
<dbReference type="EMBL" id="CAEZXX010000266">
    <property type="protein sequence ID" value="CAB4732852.1"/>
    <property type="molecule type" value="Genomic_DNA"/>
</dbReference>
<protein>
    <submittedName>
        <fullName evidence="4">Unannotated protein</fullName>
    </submittedName>
</protein>
<dbReference type="AlphaFoldDB" id="A0A6J7USL4"/>
<gene>
    <name evidence="2" type="ORF">UFOPK2602_02447</name>
    <name evidence="3" type="ORF">UFOPK2806_00876</name>
    <name evidence="4" type="ORF">UFOPK4306_02591</name>
</gene>
<proteinExistence type="predicted"/>
<evidence type="ECO:0000313" key="2">
    <source>
        <dbReference type="EMBL" id="CAB4732852.1"/>
    </source>
</evidence>
<dbReference type="InterPro" id="IPR029060">
    <property type="entry name" value="PIN-like_dom_sf"/>
</dbReference>
<dbReference type="Gene3D" id="3.40.50.1010">
    <property type="entry name" value="5'-nuclease"/>
    <property type="match status" value="1"/>
</dbReference>
<evidence type="ECO:0000259" key="1">
    <source>
        <dbReference type="Pfam" id="PF01850"/>
    </source>
</evidence>
<accession>A0A6J7USL4</accession>
<dbReference type="EMBL" id="CAFBQP010000175">
    <property type="protein sequence ID" value="CAB5068909.1"/>
    <property type="molecule type" value="Genomic_DNA"/>
</dbReference>
<name>A0A6J7USL4_9ZZZZ</name>
<organism evidence="4">
    <name type="scientific">freshwater metagenome</name>
    <dbReference type="NCBI Taxonomy" id="449393"/>
    <lineage>
        <taxon>unclassified sequences</taxon>
        <taxon>metagenomes</taxon>
        <taxon>ecological metagenomes</taxon>
    </lineage>
</organism>
<reference evidence="4" key="1">
    <citation type="submission" date="2020-05" db="EMBL/GenBank/DDBJ databases">
        <authorList>
            <person name="Chiriac C."/>
            <person name="Salcher M."/>
            <person name="Ghai R."/>
            <person name="Kavagutti S V."/>
        </authorList>
    </citation>
    <scope>NUCLEOTIDE SEQUENCE</scope>
</reference>